<dbReference type="InterPro" id="IPR006170">
    <property type="entry name" value="PBP/GOBP"/>
</dbReference>
<accession>A0A8K0D1D1</accession>
<protein>
    <submittedName>
        <fullName evidence="2">Uncharacterized protein</fullName>
    </submittedName>
</protein>
<evidence type="ECO:0000313" key="2">
    <source>
        <dbReference type="EMBL" id="KAF2894708.1"/>
    </source>
</evidence>
<name>A0A8K0D1D1_IGNLU</name>
<feature type="signal peptide" evidence="1">
    <location>
        <begin position="1"/>
        <end position="20"/>
    </location>
</feature>
<dbReference type="AlphaFoldDB" id="A0A8K0D1D1"/>
<feature type="chain" id="PRO_5035462144" evidence="1">
    <location>
        <begin position="21"/>
        <end position="155"/>
    </location>
</feature>
<dbReference type="SUPFAM" id="SSF47565">
    <property type="entry name" value="Insect pheromone/odorant-binding proteins"/>
    <property type="match status" value="1"/>
</dbReference>
<dbReference type="InterPro" id="IPR036728">
    <property type="entry name" value="PBP_GOBP_sf"/>
</dbReference>
<keyword evidence="1" id="KW-0732">Signal</keyword>
<dbReference type="EMBL" id="VTPC01006736">
    <property type="protein sequence ID" value="KAF2894708.1"/>
    <property type="molecule type" value="Genomic_DNA"/>
</dbReference>
<gene>
    <name evidence="2" type="ORF">ILUMI_11468</name>
</gene>
<dbReference type="GO" id="GO:0005549">
    <property type="term" value="F:odorant binding"/>
    <property type="evidence" value="ECO:0007669"/>
    <property type="project" value="InterPro"/>
</dbReference>
<dbReference type="OrthoDB" id="7344143at2759"/>
<dbReference type="Pfam" id="PF01395">
    <property type="entry name" value="PBP_GOBP"/>
    <property type="match status" value="1"/>
</dbReference>
<dbReference type="Gene3D" id="1.10.238.20">
    <property type="entry name" value="Pheromone/general odorant binding protein domain"/>
    <property type="match status" value="1"/>
</dbReference>
<evidence type="ECO:0000256" key="1">
    <source>
        <dbReference type="SAM" id="SignalP"/>
    </source>
</evidence>
<reference evidence="2" key="1">
    <citation type="submission" date="2019-08" db="EMBL/GenBank/DDBJ databases">
        <title>The genome of the North American firefly Photinus pyralis.</title>
        <authorList>
            <consortium name="Photinus pyralis genome working group"/>
            <person name="Fallon T.R."/>
            <person name="Sander Lower S.E."/>
            <person name="Weng J.-K."/>
        </authorList>
    </citation>
    <scope>NUCLEOTIDE SEQUENCE</scope>
    <source>
        <strain evidence="2">TRF0915ILg1</strain>
        <tissue evidence="2">Whole body</tissue>
    </source>
</reference>
<sequence>MKTVACNLLLIIAVVQVLEAFRVFSFNDEEKECIKQSGADADRIQHLYSRYATPENDTQFNHFTECLWKKSDFLTENGDINYEKLKNFYRIDARLGEDNPTVLRDAKKLVFDAVTKCESNHDSLKSDTPAKTAVKVQNCIADNFSKGTRVYYPEH</sequence>
<organism evidence="2 3">
    <name type="scientific">Ignelater luminosus</name>
    <name type="common">Cucubano</name>
    <name type="synonym">Pyrophorus luminosus</name>
    <dbReference type="NCBI Taxonomy" id="2038154"/>
    <lineage>
        <taxon>Eukaryota</taxon>
        <taxon>Metazoa</taxon>
        <taxon>Ecdysozoa</taxon>
        <taxon>Arthropoda</taxon>
        <taxon>Hexapoda</taxon>
        <taxon>Insecta</taxon>
        <taxon>Pterygota</taxon>
        <taxon>Neoptera</taxon>
        <taxon>Endopterygota</taxon>
        <taxon>Coleoptera</taxon>
        <taxon>Polyphaga</taxon>
        <taxon>Elateriformia</taxon>
        <taxon>Elateroidea</taxon>
        <taxon>Elateridae</taxon>
        <taxon>Agrypninae</taxon>
        <taxon>Pyrophorini</taxon>
        <taxon>Ignelater</taxon>
    </lineage>
</organism>
<dbReference type="Proteomes" id="UP000801492">
    <property type="component" value="Unassembled WGS sequence"/>
</dbReference>
<proteinExistence type="predicted"/>
<evidence type="ECO:0000313" key="3">
    <source>
        <dbReference type="Proteomes" id="UP000801492"/>
    </source>
</evidence>
<keyword evidence="3" id="KW-1185">Reference proteome</keyword>
<dbReference type="CDD" id="cd23992">
    <property type="entry name" value="PBP_GOBP"/>
    <property type="match status" value="1"/>
</dbReference>
<comment type="caution">
    <text evidence="2">The sequence shown here is derived from an EMBL/GenBank/DDBJ whole genome shotgun (WGS) entry which is preliminary data.</text>
</comment>